<keyword evidence="2" id="KW-0472">Membrane</keyword>
<dbReference type="EMBL" id="JAULJE010000014">
    <property type="protein sequence ID" value="KAK1335201.1"/>
    <property type="molecule type" value="Genomic_DNA"/>
</dbReference>
<keyword evidence="2" id="KW-1133">Transmembrane helix</keyword>
<reference evidence="3" key="1">
    <citation type="submission" date="2023-06" db="EMBL/GenBank/DDBJ databases">
        <title>Reference genome for the Northern bat (Eptesicus nilssonii), a most northern bat species.</title>
        <authorList>
            <person name="Laine V.N."/>
            <person name="Pulliainen A.T."/>
            <person name="Lilley T.M."/>
        </authorList>
    </citation>
    <scope>NUCLEOTIDE SEQUENCE</scope>
    <source>
        <strain evidence="3">BLF_Eptnil</strain>
        <tissue evidence="3">Kidney</tissue>
    </source>
</reference>
<gene>
    <name evidence="3" type="ORF">QTO34_004785</name>
</gene>
<accession>A0AA40HPV1</accession>
<dbReference type="Proteomes" id="UP001177744">
    <property type="component" value="Unassembled WGS sequence"/>
</dbReference>
<feature type="transmembrane region" description="Helical" evidence="2">
    <location>
        <begin position="237"/>
        <end position="254"/>
    </location>
</feature>
<keyword evidence="2" id="KW-0812">Transmembrane</keyword>
<sequence length="271" mass="30191">MVNMNFMSQSASDTRRKLQRLDGAMGMNPSQLADIAYNEGWGRRRLLCGHRDTAVRSCGPTAARLLPREPRRPPTRAASKPPKRLLTAPEARLCCSTAMAQTLSSRRCWQCELSVLPAQSPPQPPRVPPPVSPAGPIVGVADRYDAMTTRADTQWELLCVVTWQRRFSVYFAFWEITAVRSPHNASKITRHRQTHWAQKLVQRPIIIIIIIIIIITSSSSSFFIPGRNQQSNTACSSCLRLLLILAPLHLPLMLSRLPVAPLWSLGCGGQP</sequence>
<feature type="transmembrane region" description="Helical" evidence="2">
    <location>
        <begin position="205"/>
        <end position="225"/>
    </location>
</feature>
<comment type="caution">
    <text evidence="3">The sequence shown here is derived from an EMBL/GenBank/DDBJ whole genome shotgun (WGS) entry which is preliminary data.</text>
</comment>
<feature type="region of interest" description="Disordered" evidence="1">
    <location>
        <begin position="64"/>
        <end position="85"/>
    </location>
</feature>
<evidence type="ECO:0000256" key="2">
    <source>
        <dbReference type="SAM" id="Phobius"/>
    </source>
</evidence>
<evidence type="ECO:0000256" key="1">
    <source>
        <dbReference type="SAM" id="MobiDB-lite"/>
    </source>
</evidence>
<protein>
    <submittedName>
        <fullName evidence="3">Uncharacterized protein</fullName>
    </submittedName>
</protein>
<evidence type="ECO:0000313" key="4">
    <source>
        <dbReference type="Proteomes" id="UP001177744"/>
    </source>
</evidence>
<evidence type="ECO:0000313" key="3">
    <source>
        <dbReference type="EMBL" id="KAK1335201.1"/>
    </source>
</evidence>
<organism evidence="3 4">
    <name type="scientific">Cnephaeus nilssonii</name>
    <name type="common">Northern bat</name>
    <name type="synonym">Eptesicus nilssonii</name>
    <dbReference type="NCBI Taxonomy" id="3371016"/>
    <lineage>
        <taxon>Eukaryota</taxon>
        <taxon>Metazoa</taxon>
        <taxon>Chordata</taxon>
        <taxon>Craniata</taxon>
        <taxon>Vertebrata</taxon>
        <taxon>Euteleostomi</taxon>
        <taxon>Mammalia</taxon>
        <taxon>Eutheria</taxon>
        <taxon>Laurasiatheria</taxon>
        <taxon>Chiroptera</taxon>
        <taxon>Yangochiroptera</taxon>
        <taxon>Vespertilionidae</taxon>
        <taxon>Cnephaeus</taxon>
    </lineage>
</organism>
<keyword evidence="4" id="KW-1185">Reference proteome</keyword>
<name>A0AA40HPV1_CNENI</name>
<dbReference type="AlphaFoldDB" id="A0AA40HPV1"/>
<proteinExistence type="predicted"/>